<feature type="region of interest" description="Disordered" evidence="1">
    <location>
        <begin position="11"/>
        <end position="30"/>
    </location>
</feature>
<evidence type="ECO:0000313" key="2">
    <source>
        <dbReference type="EMBL" id="TDL87006.1"/>
    </source>
</evidence>
<reference evidence="2 3" key="1">
    <citation type="submission" date="2019-03" db="EMBL/GenBank/DDBJ databases">
        <title>Rhodobacteraceae bacterium SM1902, a new member of the family Rhodobacteraceae isolated from Yantai.</title>
        <authorList>
            <person name="Sun Y."/>
        </authorList>
    </citation>
    <scope>NUCLEOTIDE SEQUENCE [LARGE SCALE GENOMIC DNA]</scope>
    <source>
        <strain evidence="2 3">SM1902</strain>
    </source>
</reference>
<keyword evidence="2" id="KW-0966">Cell projection</keyword>
<dbReference type="EMBL" id="SMZO01000025">
    <property type="protein sequence ID" value="TDL87006.1"/>
    <property type="molecule type" value="Genomic_DNA"/>
</dbReference>
<keyword evidence="2" id="KW-0969">Cilium</keyword>
<dbReference type="AlphaFoldDB" id="A0A4R6AXD2"/>
<dbReference type="RefSeq" id="WP_133343135.1">
    <property type="nucleotide sequence ID" value="NZ_SMZO01000025.1"/>
</dbReference>
<proteinExistence type="predicted"/>
<keyword evidence="2" id="KW-0282">Flagellum</keyword>
<dbReference type="Proteomes" id="UP000294562">
    <property type="component" value="Unassembled WGS sequence"/>
</dbReference>
<comment type="caution">
    <text evidence="2">The sequence shown here is derived from an EMBL/GenBank/DDBJ whole genome shotgun (WGS) entry which is preliminary data.</text>
</comment>
<evidence type="ECO:0000313" key="3">
    <source>
        <dbReference type="Proteomes" id="UP000294562"/>
    </source>
</evidence>
<sequence length="201" mass="22248">MTIVLVLEDFDSPPSKRENEGEMVAAQDQESDRLSAFEKGYKAGWDDSSSALSAENQRLSVDFATNLTDLSFTYHEARTHILKGFESLLKQSTEKLLPQIAKAALPQLIWEQIEHLAETSASRPLTLLVSPEARADVESILPKDTSIPIEVREEQTLAEGQVYLRSGVTEVGIDTSAVLSKIEVAVNEFFQTQTEENKAHG</sequence>
<dbReference type="OrthoDB" id="7870971at2"/>
<evidence type="ECO:0000256" key="1">
    <source>
        <dbReference type="SAM" id="MobiDB-lite"/>
    </source>
</evidence>
<accession>A0A4R6AXD2</accession>
<organism evidence="2 3">
    <name type="scientific">Meridianimarinicoccus aquatilis</name>
    <dbReference type="NCBI Taxonomy" id="2552766"/>
    <lineage>
        <taxon>Bacteria</taxon>
        <taxon>Pseudomonadati</taxon>
        <taxon>Pseudomonadota</taxon>
        <taxon>Alphaproteobacteria</taxon>
        <taxon>Rhodobacterales</taxon>
        <taxon>Paracoccaceae</taxon>
        <taxon>Meridianimarinicoccus</taxon>
    </lineage>
</organism>
<protein>
    <submittedName>
        <fullName evidence="2">Flagellar biosynthesis protein</fullName>
    </submittedName>
</protein>
<name>A0A4R6AXD2_9RHOB</name>
<gene>
    <name evidence="2" type="ORF">E2L05_11925</name>
</gene>
<keyword evidence="3" id="KW-1185">Reference proteome</keyword>